<dbReference type="EMBL" id="JAAQHG020000005">
    <property type="protein sequence ID" value="KAL1589060.1"/>
    <property type="molecule type" value="Genomic_DNA"/>
</dbReference>
<dbReference type="CDD" id="cd05289">
    <property type="entry name" value="MDR_like_2"/>
    <property type="match status" value="1"/>
</dbReference>
<accession>A0AB34L0G8</accession>
<comment type="caution">
    <text evidence="4">The sequence shown here is derived from an EMBL/GenBank/DDBJ whole genome shotgun (WGS) entry which is preliminary data.</text>
</comment>
<evidence type="ECO:0000313" key="4">
    <source>
        <dbReference type="EMBL" id="KAL1589060.1"/>
    </source>
</evidence>
<dbReference type="AlphaFoldDB" id="A0AB34L0G8"/>
<evidence type="ECO:0000259" key="3">
    <source>
        <dbReference type="SMART" id="SM00829"/>
    </source>
</evidence>
<evidence type="ECO:0000256" key="1">
    <source>
        <dbReference type="SAM" id="MobiDB-lite"/>
    </source>
</evidence>
<dbReference type="Pfam" id="PF08240">
    <property type="entry name" value="ADH_N"/>
    <property type="match status" value="1"/>
</dbReference>
<reference evidence="4 5" key="1">
    <citation type="journal article" date="2020" name="Microbiol. Resour. Announc.">
        <title>Draft Genome Sequence of a Cladosporium Species Isolated from the Mesophotic Ascidian Didemnum maculosum.</title>
        <authorList>
            <person name="Gioti A."/>
            <person name="Siaperas R."/>
            <person name="Nikolaivits E."/>
            <person name="Le Goff G."/>
            <person name="Ouazzani J."/>
            <person name="Kotoulas G."/>
            <person name="Topakas E."/>
        </authorList>
    </citation>
    <scope>NUCLEOTIDE SEQUENCE [LARGE SCALE GENOMIC DNA]</scope>
    <source>
        <strain evidence="4 5">TM138-S3</strain>
    </source>
</reference>
<sequence>MLPSTFHALRLPPSPPYTPSSPAPPTALHLTPLPLPTPTLPTHLLIRVHATTVIRDNLSWPELYAPRPAEPAHMGNDYSGTVVAVHPEADPRGEWRVGDAVCGMLGAEKGGAWAGYVLADVEEGEVGRVPAGLGWGEAAALPLSGMTGEQAVFEHGGLRWGGRQERKRKKRVLVTGAAGGVGMFVVGFAVAAGCEVVGAVRDEGRDGEFVRELGVAEVIEYADLESGGCEEFDVVIDTVGGEVLRASWGVVKAEEEARLVSVDSGSWDFVRAHGEEGLSKGKEMVKALFFIVEPSAESMRRVAEAVEKKWIKPLVARQFPFAQAREAYELVCNRGVSGRGKAVLVME</sequence>
<dbReference type="SMART" id="SM00829">
    <property type="entry name" value="PKS_ER"/>
    <property type="match status" value="1"/>
</dbReference>
<dbReference type="Gene3D" id="3.90.180.10">
    <property type="entry name" value="Medium-chain alcohol dehydrogenases, catalytic domain"/>
    <property type="match status" value="1"/>
</dbReference>
<name>A0AB34L0G8_9PEZI</name>
<evidence type="ECO:0000313" key="5">
    <source>
        <dbReference type="Proteomes" id="UP000803884"/>
    </source>
</evidence>
<feature type="compositionally biased region" description="Pro residues" evidence="1">
    <location>
        <begin position="12"/>
        <end position="25"/>
    </location>
</feature>
<keyword evidence="2" id="KW-0472">Membrane</keyword>
<dbReference type="PANTHER" id="PTHR11695:SF647">
    <property type="entry name" value="ENOYL REDUCTASE (ER) DOMAIN-CONTAINING PROTEIN"/>
    <property type="match status" value="1"/>
</dbReference>
<protein>
    <recommendedName>
        <fullName evidence="3">Enoyl reductase (ER) domain-containing protein</fullName>
    </recommendedName>
</protein>
<feature type="transmembrane region" description="Helical" evidence="2">
    <location>
        <begin position="172"/>
        <end position="192"/>
    </location>
</feature>
<keyword evidence="2" id="KW-0812">Transmembrane</keyword>
<dbReference type="GO" id="GO:0016491">
    <property type="term" value="F:oxidoreductase activity"/>
    <property type="evidence" value="ECO:0007669"/>
    <property type="project" value="InterPro"/>
</dbReference>
<dbReference type="RefSeq" id="XP_069232165.1">
    <property type="nucleotide sequence ID" value="XM_069370501.1"/>
</dbReference>
<dbReference type="InterPro" id="IPR013154">
    <property type="entry name" value="ADH-like_N"/>
</dbReference>
<dbReference type="InterPro" id="IPR036291">
    <property type="entry name" value="NAD(P)-bd_dom_sf"/>
</dbReference>
<proteinExistence type="predicted"/>
<keyword evidence="5" id="KW-1185">Reference proteome</keyword>
<dbReference type="InterPro" id="IPR011032">
    <property type="entry name" value="GroES-like_sf"/>
</dbReference>
<dbReference type="PANTHER" id="PTHR11695">
    <property type="entry name" value="ALCOHOL DEHYDROGENASE RELATED"/>
    <property type="match status" value="1"/>
</dbReference>
<evidence type="ECO:0000256" key="2">
    <source>
        <dbReference type="SAM" id="Phobius"/>
    </source>
</evidence>
<keyword evidence="2" id="KW-1133">Transmembrane helix</keyword>
<dbReference type="Pfam" id="PF13602">
    <property type="entry name" value="ADH_zinc_N_2"/>
    <property type="match status" value="1"/>
</dbReference>
<dbReference type="GO" id="GO:0005739">
    <property type="term" value="C:mitochondrion"/>
    <property type="evidence" value="ECO:0007669"/>
    <property type="project" value="TreeGrafter"/>
</dbReference>
<feature type="region of interest" description="Disordered" evidence="1">
    <location>
        <begin position="10"/>
        <end position="30"/>
    </location>
</feature>
<dbReference type="GeneID" id="96003339"/>
<gene>
    <name evidence="4" type="ORF">WHR41_01895</name>
</gene>
<feature type="domain" description="Enoyl reductase (ER)" evidence="3">
    <location>
        <begin position="23"/>
        <end position="344"/>
    </location>
</feature>
<dbReference type="InterPro" id="IPR020843">
    <property type="entry name" value="ER"/>
</dbReference>
<dbReference type="Gene3D" id="3.40.50.720">
    <property type="entry name" value="NAD(P)-binding Rossmann-like Domain"/>
    <property type="match status" value="1"/>
</dbReference>
<dbReference type="Proteomes" id="UP000803884">
    <property type="component" value="Unassembled WGS sequence"/>
</dbReference>
<dbReference type="SUPFAM" id="SSF51735">
    <property type="entry name" value="NAD(P)-binding Rossmann-fold domains"/>
    <property type="match status" value="1"/>
</dbReference>
<dbReference type="SUPFAM" id="SSF50129">
    <property type="entry name" value="GroES-like"/>
    <property type="match status" value="1"/>
</dbReference>
<organism evidence="4 5">
    <name type="scientific">Cladosporium halotolerans</name>
    <dbReference type="NCBI Taxonomy" id="1052096"/>
    <lineage>
        <taxon>Eukaryota</taxon>
        <taxon>Fungi</taxon>
        <taxon>Dikarya</taxon>
        <taxon>Ascomycota</taxon>
        <taxon>Pezizomycotina</taxon>
        <taxon>Dothideomycetes</taxon>
        <taxon>Dothideomycetidae</taxon>
        <taxon>Cladosporiales</taxon>
        <taxon>Cladosporiaceae</taxon>
        <taxon>Cladosporium</taxon>
    </lineage>
</organism>
<dbReference type="InterPro" id="IPR050700">
    <property type="entry name" value="YIM1/Zinc_Alcohol_DH_Fams"/>
</dbReference>